<dbReference type="AlphaFoldDB" id="A0A8T3APP0"/>
<comment type="caution">
    <text evidence="2">The sequence shown here is derived from an EMBL/GenBank/DDBJ whole genome shotgun (WGS) entry which is preliminary data.</text>
</comment>
<dbReference type="EMBL" id="JAGYWB010000015">
    <property type="protein sequence ID" value="KAI0498080.1"/>
    <property type="molecule type" value="Genomic_DNA"/>
</dbReference>
<sequence>MKISTSQENKSLGTCVTTTKQSRVKTKQKEEKTARDPRTRESFLSPVGVQISEASTEPVRPRLEYAPPRARSPASG</sequence>
<evidence type="ECO:0000313" key="2">
    <source>
        <dbReference type="EMBL" id="KAI0498080.1"/>
    </source>
</evidence>
<keyword evidence="3" id="KW-1185">Reference proteome</keyword>
<dbReference type="Proteomes" id="UP000829196">
    <property type="component" value="Unassembled WGS sequence"/>
</dbReference>
<evidence type="ECO:0000313" key="3">
    <source>
        <dbReference type="Proteomes" id="UP000829196"/>
    </source>
</evidence>
<proteinExistence type="predicted"/>
<gene>
    <name evidence="2" type="ORF">KFK09_021321</name>
</gene>
<accession>A0A8T3APP0</accession>
<evidence type="ECO:0000256" key="1">
    <source>
        <dbReference type="SAM" id="MobiDB-lite"/>
    </source>
</evidence>
<feature type="region of interest" description="Disordered" evidence="1">
    <location>
        <begin position="1"/>
        <end position="76"/>
    </location>
</feature>
<feature type="compositionally biased region" description="Basic and acidic residues" evidence="1">
    <location>
        <begin position="27"/>
        <end position="41"/>
    </location>
</feature>
<name>A0A8T3APP0_DENNO</name>
<protein>
    <submittedName>
        <fullName evidence="2">Uncharacterized protein</fullName>
    </submittedName>
</protein>
<organism evidence="2 3">
    <name type="scientific">Dendrobium nobile</name>
    <name type="common">Orchid</name>
    <dbReference type="NCBI Taxonomy" id="94219"/>
    <lineage>
        <taxon>Eukaryota</taxon>
        <taxon>Viridiplantae</taxon>
        <taxon>Streptophyta</taxon>
        <taxon>Embryophyta</taxon>
        <taxon>Tracheophyta</taxon>
        <taxon>Spermatophyta</taxon>
        <taxon>Magnoliopsida</taxon>
        <taxon>Liliopsida</taxon>
        <taxon>Asparagales</taxon>
        <taxon>Orchidaceae</taxon>
        <taxon>Epidendroideae</taxon>
        <taxon>Malaxideae</taxon>
        <taxon>Dendrobiinae</taxon>
        <taxon>Dendrobium</taxon>
    </lineage>
</organism>
<reference evidence="2" key="1">
    <citation type="journal article" date="2022" name="Front. Genet.">
        <title>Chromosome-Scale Assembly of the Dendrobium nobile Genome Provides Insights Into the Molecular Mechanism of the Biosynthesis of the Medicinal Active Ingredient of Dendrobium.</title>
        <authorList>
            <person name="Xu Q."/>
            <person name="Niu S.-C."/>
            <person name="Li K.-L."/>
            <person name="Zheng P.-J."/>
            <person name="Zhang X.-J."/>
            <person name="Jia Y."/>
            <person name="Liu Y."/>
            <person name="Niu Y.-X."/>
            <person name="Yu L.-H."/>
            <person name="Chen D.-F."/>
            <person name="Zhang G.-Q."/>
        </authorList>
    </citation>
    <scope>NUCLEOTIDE SEQUENCE</scope>
    <source>
        <tissue evidence="2">Leaf</tissue>
    </source>
</reference>
<feature type="compositionally biased region" description="Polar residues" evidence="1">
    <location>
        <begin position="1"/>
        <end position="21"/>
    </location>
</feature>